<reference evidence="2" key="1">
    <citation type="journal article" date="2002" name="Science">
        <title>The draft genome of Ciona intestinalis: insights into chordate and vertebrate origins.</title>
        <authorList>
            <person name="Dehal P."/>
            <person name="Satou Y."/>
            <person name="Campbell R.K."/>
            <person name="Chapman J."/>
            <person name="Degnan B."/>
            <person name="De Tomaso A."/>
            <person name="Davidson B."/>
            <person name="Di Gregorio A."/>
            <person name="Gelpke M."/>
            <person name="Goodstein D.M."/>
            <person name="Harafuji N."/>
            <person name="Hastings K.E."/>
            <person name="Ho I."/>
            <person name="Hotta K."/>
            <person name="Huang W."/>
            <person name="Kawashima T."/>
            <person name="Lemaire P."/>
            <person name="Martinez D."/>
            <person name="Meinertzhagen I.A."/>
            <person name="Necula S."/>
            <person name="Nonaka M."/>
            <person name="Putnam N."/>
            <person name="Rash S."/>
            <person name="Saiga H."/>
            <person name="Satake M."/>
            <person name="Terry A."/>
            <person name="Yamada L."/>
            <person name="Wang H.G."/>
            <person name="Awazu S."/>
            <person name="Azumi K."/>
            <person name="Boore J."/>
            <person name="Branno M."/>
            <person name="Chin-Bow S."/>
            <person name="DeSantis R."/>
            <person name="Doyle S."/>
            <person name="Francino P."/>
            <person name="Keys D.N."/>
            <person name="Haga S."/>
            <person name="Hayashi H."/>
            <person name="Hino K."/>
            <person name="Imai K.S."/>
            <person name="Inaba K."/>
            <person name="Kano S."/>
            <person name="Kobayashi K."/>
            <person name="Kobayashi M."/>
            <person name="Lee B.I."/>
            <person name="Makabe K.W."/>
            <person name="Manohar C."/>
            <person name="Matassi G."/>
            <person name="Medina M."/>
            <person name="Mochizuki Y."/>
            <person name="Mount S."/>
            <person name="Morishita T."/>
            <person name="Miura S."/>
            <person name="Nakayama A."/>
            <person name="Nishizaka S."/>
            <person name="Nomoto H."/>
            <person name="Ohta F."/>
            <person name="Oishi K."/>
            <person name="Rigoutsos I."/>
            <person name="Sano M."/>
            <person name="Sasaki A."/>
            <person name="Sasakura Y."/>
            <person name="Shoguchi E."/>
            <person name="Shin-i T."/>
            <person name="Spagnuolo A."/>
            <person name="Stainier D."/>
            <person name="Suzuki M.M."/>
            <person name="Tassy O."/>
            <person name="Takatori N."/>
            <person name="Tokuoka M."/>
            <person name="Yagi K."/>
            <person name="Yoshizaki F."/>
            <person name="Wada S."/>
            <person name="Zhang C."/>
            <person name="Hyatt P.D."/>
            <person name="Larimer F."/>
            <person name="Detter C."/>
            <person name="Doggett N."/>
            <person name="Glavina T."/>
            <person name="Hawkins T."/>
            <person name="Richardson P."/>
            <person name="Lucas S."/>
            <person name="Kohara Y."/>
            <person name="Levine M."/>
            <person name="Satoh N."/>
            <person name="Rokhsar D.S."/>
        </authorList>
    </citation>
    <scope>NUCLEOTIDE SEQUENCE [LARGE SCALE GENOMIC DNA]</scope>
</reference>
<protein>
    <submittedName>
        <fullName evidence="1">Uncharacterized protein</fullName>
    </submittedName>
</protein>
<dbReference type="InParanoid" id="H2XP12"/>
<dbReference type="Ensembl" id="ENSCINT00000032909.1">
    <property type="protein sequence ID" value="ENSCINP00000031395.1"/>
    <property type="gene ID" value="ENSCING00000022270.1"/>
</dbReference>
<dbReference type="Proteomes" id="UP000008144">
    <property type="component" value="Chromosome 7"/>
</dbReference>
<accession>H2XP12</accession>
<evidence type="ECO:0000313" key="1">
    <source>
        <dbReference type="Ensembl" id="ENSCINP00000031395.1"/>
    </source>
</evidence>
<name>H2XP12_CIOIN</name>
<dbReference type="HOGENOM" id="CLU_3384596_0_0_1"/>
<reference evidence="1" key="2">
    <citation type="journal article" date="2008" name="Genome Biol.">
        <title>Improved genome assembly and evidence-based global gene model set for the chordate Ciona intestinalis: new insight into intron and operon populations.</title>
        <authorList>
            <person name="Satou Y."/>
            <person name="Mineta K."/>
            <person name="Ogasawara M."/>
            <person name="Sasakura Y."/>
            <person name="Shoguchi E."/>
            <person name="Ueno K."/>
            <person name="Yamada L."/>
            <person name="Matsumoto J."/>
            <person name="Wasserscheid J."/>
            <person name="Dewar K."/>
            <person name="Wiley G.B."/>
            <person name="Macmil S.L."/>
            <person name="Roe B.A."/>
            <person name="Zeller R.W."/>
            <person name="Hastings K.E."/>
            <person name="Lemaire P."/>
            <person name="Lindquist E."/>
            <person name="Endo T."/>
            <person name="Hotta K."/>
            <person name="Inaba K."/>
        </authorList>
    </citation>
    <scope>NUCLEOTIDE SEQUENCE [LARGE SCALE GENOMIC DNA]</scope>
    <source>
        <strain evidence="1">wild type</strain>
    </source>
</reference>
<evidence type="ECO:0000313" key="2">
    <source>
        <dbReference type="Proteomes" id="UP000008144"/>
    </source>
</evidence>
<dbReference type="EMBL" id="EAAA01002426">
    <property type="status" value="NOT_ANNOTATED_CDS"/>
    <property type="molecule type" value="Genomic_DNA"/>
</dbReference>
<organism evidence="1 2">
    <name type="scientific">Ciona intestinalis</name>
    <name type="common">Transparent sea squirt</name>
    <name type="synonym">Ascidia intestinalis</name>
    <dbReference type="NCBI Taxonomy" id="7719"/>
    <lineage>
        <taxon>Eukaryota</taxon>
        <taxon>Metazoa</taxon>
        <taxon>Chordata</taxon>
        <taxon>Tunicata</taxon>
        <taxon>Ascidiacea</taxon>
        <taxon>Phlebobranchia</taxon>
        <taxon>Cionidae</taxon>
        <taxon>Ciona</taxon>
    </lineage>
</organism>
<reference evidence="1" key="3">
    <citation type="submission" date="2025-08" db="UniProtKB">
        <authorList>
            <consortium name="Ensembl"/>
        </authorList>
    </citation>
    <scope>IDENTIFICATION</scope>
</reference>
<sequence length="33" mass="3516">MATIVAALKFEPVTYGLESGAVTAGPRHWTNVK</sequence>
<reference evidence="1" key="4">
    <citation type="submission" date="2025-09" db="UniProtKB">
        <authorList>
            <consortium name="Ensembl"/>
        </authorList>
    </citation>
    <scope>IDENTIFICATION</scope>
</reference>
<dbReference type="AlphaFoldDB" id="H2XP12"/>
<keyword evidence="2" id="KW-1185">Reference proteome</keyword>
<proteinExistence type="predicted"/>